<feature type="compositionally biased region" description="Basic and acidic residues" evidence="1">
    <location>
        <begin position="284"/>
        <end position="300"/>
    </location>
</feature>
<name>K0RXP9_THAOC</name>
<feature type="compositionally biased region" description="Basic and acidic residues" evidence="1">
    <location>
        <begin position="71"/>
        <end position="90"/>
    </location>
</feature>
<feature type="region of interest" description="Disordered" evidence="1">
    <location>
        <begin position="53"/>
        <end position="111"/>
    </location>
</feature>
<evidence type="ECO:0000313" key="2">
    <source>
        <dbReference type="EMBL" id="EJK57204.1"/>
    </source>
</evidence>
<organism evidence="2 3">
    <name type="scientific">Thalassiosira oceanica</name>
    <name type="common">Marine diatom</name>
    <dbReference type="NCBI Taxonomy" id="159749"/>
    <lineage>
        <taxon>Eukaryota</taxon>
        <taxon>Sar</taxon>
        <taxon>Stramenopiles</taxon>
        <taxon>Ochrophyta</taxon>
        <taxon>Bacillariophyta</taxon>
        <taxon>Coscinodiscophyceae</taxon>
        <taxon>Thalassiosirophycidae</taxon>
        <taxon>Thalassiosirales</taxon>
        <taxon>Thalassiosiraceae</taxon>
        <taxon>Thalassiosira</taxon>
    </lineage>
</organism>
<feature type="compositionally biased region" description="Low complexity" evidence="1">
    <location>
        <begin position="207"/>
        <end position="218"/>
    </location>
</feature>
<proteinExistence type="predicted"/>
<accession>K0RXP9</accession>
<dbReference type="AlphaFoldDB" id="K0RXP9"/>
<gene>
    <name evidence="2" type="ORF">THAOC_22779</name>
</gene>
<dbReference type="Proteomes" id="UP000266841">
    <property type="component" value="Unassembled WGS sequence"/>
</dbReference>
<feature type="compositionally biased region" description="Acidic residues" evidence="1">
    <location>
        <begin position="219"/>
        <end position="230"/>
    </location>
</feature>
<feature type="region of interest" description="Disordered" evidence="1">
    <location>
        <begin position="207"/>
        <end position="236"/>
    </location>
</feature>
<protein>
    <submittedName>
        <fullName evidence="2">Uncharacterized protein</fullName>
    </submittedName>
</protein>
<dbReference type="EMBL" id="AGNL01029095">
    <property type="protein sequence ID" value="EJK57204.1"/>
    <property type="molecule type" value="Genomic_DNA"/>
</dbReference>
<evidence type="ECO:0000313" key="3">
    <source>
        <dbReference type="Proteomes" id="UP000266841"/>
    </source>
</evidence>
<sequence>MPHSVHSNLNLTQRDIATAHSDWALITRAKTDIYLSNYNPVSPSICQYQYTPQEQATDRTARTRHQPGSDNRTRTRDTEGQRGKEDERPKTHNGPLSHLEAPTPPVGEGDRRQAGQVLRALLLLLQLLARPAAARVRAPLPLKLDVRVQAPHGQEADGAPRQGLLALRTAGEDGLLPRQPRVRDALLPHEAGQGEGGVAVVAPRPEVGGMPAPSAAAEAADDGGDDEGLDDGPCLPALACPPRNLGGTEPGRPGPLPPCCRSAAAAPLIRLSPSCLATSNAALDRTRDEEGGRLDVRRPVDVGLDEADAPPVEARDDQALEVARTGAPSSRAQTAARGRGGSETRTPPGPRGGG</sequence>
<reference evidence="2 3" key="1">
    <citation type="journal article" date="2012" name="Genome Biol.">
        <title>Genome and low-iron response of an oceanic diatom adapted to chronic iron limitation.</title>
        <authorList>
            <person name="Lommer M."/>
            <person name="Specht M."/>
            <person name="Roy A.S."/>
            <person name="Kraemer L."/>
            <person name="Andreson R."/>
            <person name="Gutowska M.A."/>
            <person name="Wolf J."/>
            <person name="Bergner S.V."/>
            <person name="Schilhabel M.B."/>
            <person name="Klostermeier U.C."/>
            <person name="Beiko R.G."/>
            <person name="Rosenstiel P."/>
            <person name="Hippler M."/>
            <person name="Laroche J."/>
        </authorList>
    </citation>
    <scope>NUCLEOTIDE SEQUENCE [LARGE SCALE GENOMIC DNA]</scope>
    <source>
        <strain evidence="2 3">CCMP1005</strain>
    </source>
</reference>
<keyword evidence="3" id="KW-1185">Reference proteome</keyword>
<feature type="region of interest" description="Disordered" evidence="1">
    <location>
        <begin position="281"/>
        <end position="354"/>
    </location>
</feature>
<evidence type="ECO:0000256" key="1">
    <source>
        <dbReference type="SAM" id="MobiDB-lite"/>
    </source>
</evidence>
<comment type="caution">
    <text evidence="2">The sequence shown here is derived from an EMBL/GenBank/DDBJ whole genome shotgun (WGS) entry which is preliminary data.</text>
</comment>
<feature type="non-terminal residue" evidence="2">
    <location>
        <position position="354"/>
    </location>
</feature>